<evidence type="ECO:0000313" key="1">
    <source>
        <dbReference type="EMBL" id="KAF2852084.1"/>
    </source>
</evidence>
<name>A0A6A7B9J6_9PLEO</name>
<dbReference type="OrthoDB" id="437457at2759"/>
<dbReference type="EMBL" id="MU006300">
    <property type="protein sequence ID" value="KAF2852084.1"/>
    <property type="molecule type" value="Genomic_DNA"/>
</dbReference>
<dbReference type="Proteomes" id="UP000799423">
    <property type="component" value="Unassembled WGS sequence"/>
</dbReference>
<sequence length="180" mass="20196">MQSATKKSMTLNIAHDASALPTAPRNASNTTGAPTSYFVPQISTFATSKRPTAEHYRAVLFGPDKARPEFTWLLCKRVQDDDDNVGGGYQMPETDKIIGNDILIKHMSYQYNPRLKKPLQDTIMLAYREAVLIDGSRPNRSIASITATQPGGYHDWRGPSLHIRKKEKNSIHRLAKTLTW</sequence>
<proteinExistence type="predicted"/>
<accession>A0A6A7B9J6</accession>
<evidence type="ECO:0000313" key="2">
    <source>
        <dbReference type="Proteomes" id="UP000799423"/>
    </source>
</evidence>
<reference evidence="1" key="1">
    <citation type="submission" date="2020-01" db="EMBL/GenBank/DDBJ databases">
        <authorList>
            <consortium name="DOE Joint Genome Institute"/>
            <person name="Haridas S."/>
            <person name="Albert R."/>
            <person name="Binder M."/>
            <person name="Bloem J."/>
            <person name="Labutti K."/>
            <person name="Salamov A."/>
            <person name="Andreopoulos B."/>
            <person name="Baker S.E."/>
            <person name="Barry K."/>
            <person name="Bills G."/>
            <person name="Bluhm B.H."/>
            <person name="Cannon C."/>
            <person name="Castanera R."/>
            <person name="Culley D.E."/>
            <person name="Daum C."/>
            <person name="Ezra D."/>
            <person name="Gonzalez J.B."/>
            <person name="Henrissat B."/>
            <person name="Kuo A."/>
            <person name="Liang C."/>
            <person name="Lipzen A."/>
            <person name="Lutzoni F."/>
            <person name="Magnuson J."/>
            <person name="Mondo S."/>
            <person name="Nolan M."/>
            <person name="Ohm R."/>
            <person name="Pangilinan J."/>
            <person name="Park H.-J."/>
            <person name="Ramirez L."/>
            <person name="Alfaro M."/>
            <person name="Sun H."/>
            <person name="Tritt A."/>
            <person name="Yoshinaga Y."/>
            <person name="Zwiers L.-H."/>
            <person name="Turgeon B.G."/>
            <person name="Goodwin S.B."/>
            <person name="Spatafora J.W."/>
            <person name="Crous P.W."/>
            <person name="Grigoriev I.V."/>
        </authorList>
    </citation>
    <scope>NUCLEOTIDE SEQUENCE</scope>
    <source>
        <strain evidence="1">IPT5</strain>
    </source>
</reference>
<dbReference type="AlphaFoldDB" id="A0A6A7B9J6"/>
<organism evidence="1 2">
    <name type="scientific">Plenodomus tracheiphilus IPT5</name>
    <dbReference type="NCBI Taxonomy" id="1408161"/>
    <lineage>
        <taxon>Eukaryota</taxon>
        <taxon>Fungi</taxon>
        <taxon>Dikarya</taxon>
        <taxon>Ascomycota</taxon>
        <taxon>Pezizomycotina</taxon>
        <taxon>Dothideomycetes</taxon>
        <taxon>Pleosporomycetidae</taxon>
        <taxon>Pleosporales</taxon>
        <taxon>Pleosporineae</taxon>
        <taxon>Leptosphaeriaceae</taxon>
        <taxon>Plenodomus</taxon>
    </lineage>
</organism>
<protein>
    <submittedName>
        <fullName evidence="1">Uncharacterized protein</fullName>
    </submittedName>
</protein>
<gene>
    <name evidence="1" type="ORF">T440DRAFT_51295</name>
</gene>
<keyword evidence="2" id="KW-1185">Reference proteome</keyword>